<dbReference type="SUPFAM" id="SSF50998">
    <property type="entry name" value="Quinoprotein alcohol dehydrogenase-like"/>
    <property type="match status" value="1"/>
</dbReference>
<reference evidence="1 2" key="1">
    <citation type="submission" date="2017-04" db="EMBL/GenBank/DDBJ databases">
        <title>MLSA of the genus Halorubrum.</title>
        <authorList>
            <person name="De La Haba R."/>
            <person name="Sanchez-Porro C."/>
            <person name="Infante-Dominguez C."/>
            <person name="Ventosa A."/>
        </authorList>
    </citation>
    <scope>NUCLEOTIDE SEQUENCE [LARGE SCALE GENOMIC DNA]</scope>
    <source>
        <strain evidence="1 2">DSM 17463</strain>
    </source>
</reference>
<evidence type="ECO:0000313" key="2">
    <source>
        <dbReference type="Proteomes" id="UP000193587"/>
    </source>
</evidence>
<dbReference type="Proteomes" id="UP000193587">
    <property type="component" value="Unassembled WGS sequence"/>
</dbReference>
<dbReference type="InterPro" id="IPR011047">
    <property type="entry name" value="Quinoprotein_ADH-like_sf"/>
</dbReference>
<proteinExistence type="predicted"/>
<comment type="caution">
    <text evidence="1">The sequence shown here is derived from an EMBL/GenBank/DDBJ whole genome shotgun (WGS) entry which is preliminary data.</text>
</comment>
<protein>
    <submittedName>
        <fullName evidence="1">Uncharacterized protein</fullName>
    </submittedName>
</protein>
<sequence>MFHGTFKSSSPAVVDGVVYFSVSELSAGWLLAVDARTGSLNWTFEL</sequence>
<gene>
    <name evidence="1" type="ORF">B9H04_06795</name>
</gene>
<dbReference type="AlphaFoldDB" id="A0A1X4H8P3"/>
<evidence type="ECO:0000313" key="1">
    <source>
        <dbReference type="EMBL" id="OSP08265.1"/>
    </source>
</evidence>
<name>A0A1X4H8P3_HALEZ</name>
<dbReference type="Gene3D" id="2.40.10.480">
    <property type="match status" value="1"/>
</dbReference>
<accession>A0A1X4H8P3</accession>
<organism evidence="1 2">
    <name type="scientific">Halorubrum ezzemoulense DSM 17463</name>
    <dbReference type="NCBI Taxonomy" id="1121945"/>
    <lineage>
        <taxon>Archaea</taxon>
        <taxon>Methanobacteriati</taxon>
        <taxon>Methanobacteriota</taxon>
        <taxon>Stenosarchaea group</taxon>
        <taxon>Halobacteria</taxon>
        <taxon>Halobacteriales</taxon>
        <taxon>Haloferacaceae</taxon>
        <taxon>Halorubrum</taxon>
    </lineage>
</organism>
<dbReference type="EMBL" id="NEDJ01000017">
    <property type="protein sequence ID" value="OSP08265.1"/>
    <property type="molecule type" value="Genomic_DNA"/>
</dbReference>